<dbReference type="AlphaFoldDB" id="A0A6P7S6Z5"/>
<dbReference type="SUPFAM" id="SSF47576">
    <property type="entry name" value="Calponin-homology domain, CH-domain"/>
    <property type="match status" value="1"/>
</dbReference>
<reference evidence="2" key="1">
    <citation type="submission" date="2025-08" db="UniProtKB">
        <authorList>
            <consortium name="RefSeq"/>
        </authorList>
    </citation>
    <scope>IDENTIFICATION</scope>
</reference>
<name>A0A6P7S6Z5_9MOLL</name>
<evidence type="ECO:0000313" key="2">
    <source>
        <dbReference type="RefSeq" id="XP_029633893.1"/>
    </source>
</evidence>
<dbReference type="KEGG" id="osn:115209593"/>
<dbReference type="InterPro" id="IPR036872">
    <property type="entry name" value="CH_dom_sf"/>
</dbReference>
<dbReference type="PANTHER" id="PTHR10623">
    <property type="entry name" value="MICROTUBULE-ASSOCIATED PROTEIN RP/EB FAMILY MEMBER"/>
    <property type="match status" value="1"/>
</dbReference>
<dbReference type="InterPro" id="IPR027328">
    <property type="entry name" value="MAPRE"/>
</dbReference>
<dbReference type="GO" id="GO:0008017">
    <property type="term" value="F:microtubule binding"/>
    <property type="evidence" value="ECO:0007669"/>
    <property type="project" value="InterPro"/>
</dbReference>
<keyword evidence="1" id="KW-1185">Reference proteome</keyword>
<dbReference type="Gene3D" id="1.10.418.10">
    <property type="entry name" value="Calponin-like domain"/>
    <property type="match status" value="1"/>
</dbReference>
<accession>A0A6P7S6Z5</accession>
<organism evidence="1 2">
    <name type="scientific">Octopus sinensis</name>
    <name type="common">East Asian common octopus</name>
    <dbReference type="NCBI Taxonomy" id="2607531"/>
    <lineage>
        <taxon>Eukaryota</taxon>
        <taxon>Metazoa</taxon>
        <taxon>Spiralia</taxon>
        <taxon>Lophotrochozoa</taxon>
        <taxon>Mollusca</taxon>
        <taxon>Cephalopoda</taxon>
        <taxon>Coleoidea</taxon>
        <taxon>Octopodiformes</taxon>
        <taxon>Octopoda</taxon>
        <taxon>Incirrata</taxon>
        <taxon>Octopodidae</taxon>
        <taxon>Octopus</taxon>
    </lineage>
</organism>
<gene>
    <name evidence="2" type="primary">LOC115209593</name>
</gene>
<dbReference type="Proteomes" id="UP000515154">
    <property type="component" value="Linkage group LG3"/>
</dbReference>
<protein>
    <submittedName>
        <fullName evidence="2">Uncharacterized protein LOC115209593</fullName>
    </submittedName>
</protein>
<sequence>MKVLDPPSVAVVSQEKLVEWFRKTVSTQIHSVKDLASGYEFCKGMFMLFPTALNLNKIKSQNLTMYDRHMNYKQLQAAFTYINLNKEIPIQKLMEGNLAENYHFGLWFKAFYEINSPLPTPKEDPVTECRKIKGVGCGDILKAPTEHELKSWPKPGNTKFIKRAVNECKIVENEYKLIDEYKLVDNEVQTDFYDYLQYEEIANQMNNQNAITNELAEANEFNQMIIETLKNDNMSLITENKELDMENKALAMEKNSLEFSVNLLLQRNEELENANSTLIQQIENLEEGYLNLSETNKEINIRNRELQVHYEDLNLHSQIYKKVLDCSNMEANLFFNKLQSIDRLCRNASSNRLRKLIVSILNETKYQPGSMSVALP</sequence>
<dbReference type="RefSeq" id="XP_029633893.1">
    <property type="nucleotide sequence ID" value="XM_029778033.2"/>
</dbReference>
<proteinExistence type="predicted"/>
<evidence type="ECO:0000313" key="1">
    <source>
        <dbReference type="Proteomes" id="UP000515154"/>
    </source>
</evidence>